<gene>
    <name evidence="4" type="ORF">H641_04201</name>
</gene>
<evidence type="ECO:0000256" key="1">
    <source>
        <dbReference type="SAM" id="MobiDB-lite"/>
    </source>
</evidence>
<evidence type="ECO:0000256" key="2">
    <source>
        <dbReference type="SAM" id="Phobius"/>
    </source>
</evidence>
<feature type="compositionally biased region" description="Polar residues" evidence="1">
    <location>
        <begin position="23"/>
        <end position="52"/>
    </location>
</feature>
<feature type="region of interest" description="Disordered" evidence="1">
    <location>
        <begin position="549"/>
        <end position="582"/>
    </location>
</feature>
<dbReference type="InterPro" id="IPR014529">
    <property type="entry name" value="UCP026631"/>
</dbReference>
<keyword evidence="2" id="KW-0472">Membrane</keyword>
<feature type="domain" description="YdbS-like PH" evidence="3">
    <location>
        <begin position="369"/>
        <end position="418"/>
    </location>
</feature>
<feature type="transmembrane region" description="Helical" evidence="2">
    <location>
        <begin position="306"/>
        <end position="325"/>
    </location>
</feature>
<organism evidence="4 5">
    <name type="scientific">Cutibacterium granulosum DSM 20700</name>
    <dbReference type="NCBI Taxonomy" id="1160719"/>
    <lineage>
        <taxon>Bacteria</taxon>
        <taxon>Bacillati</taxon>
        <taxon>Actinomycetota</taxon>
        <taxon>Actinomycetes</taxon>
        <taxon>Propionibacteriales</taxon>
        <taxon>Propionibacteriaceae</taxon>
        <taxon>Cutibacterium</taxon>
    </lineage>
</organism>
<feature type="transmembrane region" description="Helical" evidence="2">
    <location>
        <begin position="78"/>
        <end position="96"/>
    </location>
</feature>
<feature type="compositionally biased region" description="Polar residues" evidence="1">
    <location>
        <begin position="1"/>
        <end position="14"/>
    </location>
</feature>
<feature type="transmembrane region" description="Helical" evidence="2">
    <location>
        <begin position="331"/>
        <end position="353"/>
    </location>
</feature>
<dbReference type="AlphaFoldDB" id="U1FD19"/>
<feature type="compositionally biased region" description="Low complexity" evidence="1">
    <location>
        <begin position="255"/>
        <end position="270"/>
    </location>
</feature>
<evidence type="ECO:0000313" key="4">
    <source>
        <dbReference type="EMBL" id="ERF57046.1"/>
    </source>
</evidence>
<dbReference type="PIRSF" id="PIRSF026631">
    <property type="entry name" value="UCP026631"/>
    <property type="match status" value="1"/>
</dbReference>
<feature type="compositionally biased region" description="Low complexity" evidence="1">
    <location>
        <begin position="235"/>
        <end position="247"/>
    </location>
</feature>
<sequence>MKPEPSTSEQAESISDQRGEHTVPQQPNTHPEQPTCSNQAAPNVEPTSTSTGPRAAQTPPTGPERTDVEQRPHWATPLVRGWLVIVAVLVFVVKQMGDMASKNELTADTFRPRNLIVLLAIFVGVFLISIGVGFFEWRTTRFRIDDTEIRINRTFITRRSDRIPFGKIQSVDVTQPFAARILGLASLTIDVGASQHKKIEYLSRRDAYRFRDRLIARSGRGAAATPGGSPTRQDAPTPANPITTAPPGQLDRHPAGTATPPTSPAPASTPREGFRPGTSPSPLGGSQWLDRRRDEDVILTVPKGRFVLSQVTSSAFLMLVLVFIISTVLTAAGGGSVLGVCFAYVLSIVGYLWTKLSKSWGLTLYRSGDGLKSVHGFTSLETRTVPVQRIQGVEVTQSLLWRIWGYHSIHVTVLGNDGKTESDLLPVGTDKDLDLVLDAIWPSFAVDDVSHNPIPNRARWFHWFTQRYISWGTDGNVITVRRGLLTRKHMIVPHARVQSTALTQGPLQRKLRLADVGIAIAEKRIGLVCPDLDAGTARDLVIAEMDRSSQARRAELADPSTTAPPTIRAPRAAAPRADHDVR</sequence>
<protein>
    <submittedName>
        <fullName evidence="4">Bacterial membrane flanked domain-containing protein</fullName>
    </submittedName>
</protein>
<evidence type="ECO:0000259" key="3">
    <source>
        <dbReference type="Pfam" id="PF03703"/>
    </source>
</evidence>
<feature type="compositionally biased region" description="Low complexity" evidence="1">
    <location>
        <begin position="561"/>
        <end position="575"/>
    </location>
</feature>
<evidence type="ECO:0000313" key="5">
    <source>
        <dbReference type="Proteomes" id="UP000016307"/>
    </source>
</evidence>
<dbReference type="Proteomes" id="UP000016307">
    <property type="component" value="Unassembled WGS sequence"/>
</dbReference>
<dbReference type="Pfam" id="PF03703">
    <property type="entry name" value="bPH_2"/>
    <property type="match status" value="3"/>
</dbReference>
<dbReference type="PANTHER" id="PTHR34473:SF2">
    <property type="entry name" value="UPF0699 TRANSMEMBRANE PROTEIN YDBT"/>
    <property type="match status" value="1"/>
</dbReference>
<dbReference type="InterPro" id="IPR005182">
    <property type="entry name" value="YdbS-like_PH"/>
</dbReference>
<feature type="transmembrane region" description="Helical" evidence="2">
    <location>
        <begin position="116"/>
        <end position="135"/>
    </location>
</feature>
<keyword evidence="2" id="KW-1133">Transmembrane helix</keyword>
<proteinExistence type="predicted"/>
<feature type="domain" description="YdbS-like PH" evidence="3">
    <location>
        <begin position="137"/>
        <end position="214"/>
    </location>
</feature>
<accession>U1FD19</accession>
<comment type="caution">
    <text evidence="4">The sequence shown here is derived from an EMBL/GenBank/DDBJ whole genome shotgun (WGS) entry which is preliminary data.</text>
</comment>
<feature type="region of interest" description="Disordered" evidence="1">
    <location>
        <begin position="219"/>
        <end position="288"/>
    </location>
</feature>
<dbReference type="EMBL" id="AOSS01000137">
    <property type="protein sequence ID" value="ERF57046.1"/>
    <property type="molecule type" value="Genomic_DNA"/>
</dbReference>
<dbReference type="PANTHER" id="PTHR34473">
    <property type="entry name" value="UPF0699 TRANSMEMBRANE PROTEIN YDBS"/>
    <property type="match status" value="1"/>
</dbReference>
<feature type="region of interest" description="Disordered" evidence="1">
    <location>
        <begin position="1"/>
        <end position="70"/>
    </location>
</feature>
<keyword evidence="2" id="KW-0812">Transmembrane</keyword>
<reference evidence="4 5" key="1">
    <citation type="journal article" date="2013" name="BMC Genomics">
        <title>Comparative genomics reveals distinct host-interacting traits of three major human-associated propionibacteria.</title>
        <authorList>
            <person name="Mak T.N."/>
            <person name="Schmid M."/>
            <person name="Brzuszkiewicz E."/>
            <person name="Zeng G."/>
            <person name="Meyer R."/>
            <person name="Sfanos K.S."/>
            <person name="Brinkmann V."/>
            <person name="Meyer T.F."/>
            <person name="Bruggemann H."/>
        </authorList>
    </citation>
    <scope>NUCLEOTIDE SEQUENCE [LARGE SCALE GENOMIC DNA]</scope>
    <source>
        <strain evidence="4 5">DSM 20700</strain>
    </source>
</reference>
<dbReference type="PATRIC" id="fig|1160719.4.peg.808"/>
<feature type="domain" description="YdbS-like PH" evidence="3">
    <location>
        <begin position="473"/>
        <end position="524"/>
    </location>
</feature>
<name>U1FD19_9ACTN</name>
<keyword evidence="5" id="KW-1185">Reference proteome</keyword>